<feature type="region of interest" description="Disordered" evidence="1">
    <location>
        <begin position="237"/>
        <end position="259"/>
    </location>
</feature>
<dbReference type="WBParaSite" id="jg2669">
    <property type="protein sequence ID" value="jg2669"/>
    <property type="gene ID" value="jg2669"/>
</dbReference>
<evidence type="ECO:0000313" key="3">
    <source>
        <dbReference type="Proteomes" id="UP000887574"/>
    </source>
</evidence>
<sequence>MGNIMVGAYTTGYLTWHGAVFCTHPRLIYFAGLVGVSSWCSACMACVLLAFNRCVDFSRADLSDTMFHGNKTWFWLLLPTGYFFFIFFFEMPVIYDSNYVTWFYDPFVSGPVHYNFDYSNTTHAINNVAVIFILCAENAFLCHNIFKLSGHLSSSIKRKRQFIIQTLIICALIVLAAAVYVYMNFFYLPPWLTIIGTLAYAANSGSPAFIYLVLNKNLRRASFQLFSEKLQKMSHRSTISSVSNNDQASHNNTTSKMNY</sequence>
<feature type="transmembrane region" description="Helical" evidence="2">
    <location>
        <begin position="124"/>
        <end position="141"/>
    </location>
</feature>
<evidence type="ECO:0000256" key="2">
    <source>
        <dbReference type="SAM" id="Phobius"/>
    </source>
</evidence>
<protein>
    <submittedName>
        <fullName evidence="4">Serpentine receptor class gamma</fullName>
    </submittedName>
</protein>
<feature type="transmembrane region" description="Helical" evidence="2">
    <location>
        <begin position="27"/>
        <end position="51"/>
    </location>
</feature>
<feature type="transmembrane region" description="Helical" evidence="2">
    <location>
        <begin position="191"/>
        <end position="214"/>
    </location>
</feature>
<evidence type="ECO:0000256" key="1">
    <source>
        <dbReference type="SAM" id="MobiDB-lite"/>
    </source>
</evidence>
<evidence type="ECO:0000313" key="4">
    <source>
        <dbReference type="WBParaSite" id="jg2669"/>
    </source>
</evidence>
<keyword evidence="2" id="KW-1133">Transmembrane helix</keyword>
<accession>A0A915E3W6</accession>
<dbReference type="Gene3D" id="1.20.1070.10">
    <property type="entry name" value="Rhodopsin 7-helix transmembrane proteins"/>
    <property type="match status" value="1"/>
</dbReference>
<feature type="transmembrane region" description="Helical" evidence="2">
    <location>
        <begin position="162"/>
        <end position="185"/>
    </location>
</feature>
<feature type="transmembrane region" description="Helical" evidence="2">
    <location>
        <begin position="72"/>
        <end position="95"/>
    </location>
</feature>
<keyword evidence="2" id="KW-0472">Membrane</keyword>
<dbReference type="PANTHER" id="PTHR23021:SF11">
    <property type="entry name" value="SERPENTINE RECEPTOR, CLASS T"/>
    <property type="match status" value="1"/>
</dbReference>
<proteinExistence type="predicted"/>
<dbReference type="InterPro" id="IPR019425">
    <property type="entry name" value="7TM_GPCR_serpentine_rcpt_Srt"/>
</dbReference>
<dbReference type="Proteomes" id="UP000887574">
    <property type="component" value="Unplaced"/>
</dbReference>
<dbReference type="PANTHER" id="PTHR23021">
    <property type="entry name" value="SERPENTINE RECEPTOR, CLASS T"/>
    <property type="match status" value="1"/>
</dbReference>
<keyword evidence="3" id="KW-1185">Reference proteome</keyword>
<dbReference type="Pfam" id="PF10321">
    <property type="entry name" value="7TM_GPCR_Srt"/>
    <property type="match status" value="1"/>
</dbReference>
<dbReference type="AlphaFoldDB" id="A0A915E3W6"/>
<reference evidence="4" key="1">
    <citation type="submission" date="2022-11" db="UniProtKB">
        <authorList>
            <consortium name="WormBaseParasite"/>
        </authorList>
    </citation>
    <scope>IDENTIFICATION</scope>
</reference>
<organism evidence="3 4">
    <name type="scientific">Ditylenchus dipsaci</name>
    <dbReference type="NCBI Taxonomy" id="166011"/>
    <lineage>
        <taxon>Eukaryota</taxon>
        <taxon>Metazoa</taxon>
        <taxon>Ecdysozoa</taxon>
        <taxon>Nematoda</taxon>
        <taxon>Chromadorea</taxon>
        <taxon>Rhabditida</taxon>
        <taxon>Tylenchina</taxon>
        <taxon>Tylenchomorpha</taxon>
        <taxon>Sphaerularioidea</taxon>
        <taxon>Anguinidae</taxon>
        <taxon>Anguininae</taxon>
        <taxon>Ditylenchus</taxon>
    </lineage>
</organism>
<keyword evidence="2" id="KW-0812">Transmembrane</keyword>
<dbReference type="SUPFAM" id="SSF81321">
    <property type="entry name" value="Family A G protein-coupled receptor-like"/>
    <property type="match status" value="1"/>
</dbReference>
<name>A0A915E3W6_9BILA</name>